<comment type="similarity">
    <text evidence="1">Belongs to the AHA1 family.</text>
</comment>
<evidence type="ECO:0000313" key="4">
    <source>
        <dbReference type="Proteomes" id="UP001500620"/>
    </source>
</evidence>
<gene>
    <name evidence="3" type="ORF">GCM10022255_057920</name>
</gene>
<proteinExistence type="inferred from homology"/>
<dbReference type="RefSeq" id="WP_345131242.1">
    <property type="nucleotide sequence ID" value="NZ_BAABAT010000017.1"/>
</dbReference>
<dbReference type="Proteomes" id="UP001500620">
    <property type="component" value="Unassembled WGS sequence"/>
</dbReference>
<accession>A0ABP8DF31</accession>
<dbReference type="CDD" id="cd07814">
    <property type="entry name" value="SRPBCC_CalC_Aha1-like"/>
    <property type="match status" value="1"/>
</dbReference>
<dbReference type="InterPro" id="IPR023393">
    <property type="entry name" value="START-like_dom_sf"/>
</dbReference>
<evidence type="ECO:0000259" key="2">
    <source>
        <dbReference type="Pfam" id="PF08327"/>
    </source>
</evidence>
<organism evidence="3 4">
    <name type="scientific">Dactylosporangium darangshiense</name>
    <dbReference type="NCBI Taxonomy" id="579108"/>
    <lineage>
        <taxon>Bacteria</taxon>
        <taxon>Bacillati</taxon>
        <taxon>Actinomycetota</taxon>
        <taxon>Actinomycetes</taxon>
        <taxon>Micromonosporales</taxon>
        <taxon>Micromonosporaceae</taxon>
        <taxon>Dactylosporangium</taxon>
    </lineage>
</organism>
<sequence length="247" mass="26615">MSDTHEFELVHDIDLAATPEQVWAAIATGPGIDSWFMGRNEIEPRVGGTTSMEMPGFTAEGSITAYEPNRHFAHRSPTAEDGSFMAFEYLIEGRDGGSTALRLVHSGILAGDWEAEYDALKKGNPLYLRSLAQYLEHFAGRTAVPVTAFGPQQSDQGVVWTAITGALGLSKDVVEGDAARLTIGGKEVTGVVDTALEPSFLGVRTDDALLRFVGRGGFILTGHHIFADVDKAAEEQAWSAWLTEVFA</sequence>
<protein>
    <submittedName>
        <fullName evidence="3">SRPBCC domain-containing protein</fullName>
    </submittedName>
</protein>
<keyword evidence="4" id="KW-1185">Reference proteome</keyword>
<feature type="domain" description="Activator of Hsp90 ATPase homologue 1/2-like C-terminal" evidence="2">
    <location>
        <begin position="17"/>
        <end position="136"/>
    </location>
</feature>
<reference evidence="4" key="1">
    <citation type="journal article" date="2019" name="Int. J. Syst. Evol. Microbiol.">
        <title>The Global Catalogue of Microorganisms (GCM) 10K type strain sequencing project: providing services to taxonomists for standard genome sequencing and annotation.</title>
        <authorList>
            <consortium name="The Broad Institute Genomics Platform"/>
            <consortium name="The Broad Institute Genome Sequencing Center for Infectious Disease"/>
            <person name="Wu L."/>
            <person name="Ma J."/>
        </authorList>
    </citation>
    <scope>NUCLEOTIDE SEQUENCE [LARGE SCALE GENOMIC DNA]</scope>
    <source>
        <strain evidence="4">JCM 17441</strain>
    </source>
</reference>
<evidence type="ECO:0000313" key="3">
    <source>
        <dbReference type="EMBL" id="GAA4254185.1"/>
    </source>
</evidence>
<dbReference type="EMBL" id="BAABAT010000017">
    <property type="protein sequence ID" value="GAA4254185.1"/>
    <property type="molecule type" value="Genomic_DNA"/>
</dbReference>
<evidence type="ECO:0000256" key="1">
    <source>
        <dbReference type="ARBA" id="ARBA00006817"/>
    </source>
</evidence>
<dbReference type="Gene3D" id="3.30.530.20">
    <property type="match status" value="1"/>
</dbReference>
<dbReference type="InterPro" id="IPR013538">
    <property type="entry name" value="ASHA1/2-like_C"/>
</dbReference>
<dbReference type="SUPFAM" id="SSF55961">
    <property type="entry name" value="Bet v1-like"/>
    <property type="match status" value="1"/>
</dbReference>
<name>A0ABP8DF31_9ACTN</name>
<comment type="caution">
    <text evidence="3">The sequence shown here is derived from an EMBL/GenBank/DDBJ whole genome shotgun (WGS) entry which is preliminary data.</text>
</comment>
<dbReference type="Pfam" id="PF08327">
    <property type="entry name" value="AHSA1"/>
    <property type="match status" value="1"/>
</dbReference>